<dbReference type="Pfam" id="PF08223">
    <property type="entry name" value="PaaX_C"/>
    <property type="match status" value="1"/>
</dbReference>
<reference evidence="2 3" key="1">
    <citation type="submission" date="2017-04" db="EMBL/GenBank/DDBJ databases">
        <title>Comparative genome analysis of Subtercola boreus.</title>
        <authorList>
            <person name="Cho Y.-J."/>
            <person name="Cho A."/>
            <person name="Kim O.-S."/>
            <person name="Lee J.-I."/>
        </authorList>
    </citation>
    <scope>NUCLEOTIDE SEQUENCE [LARGE SCALE GENOMIC DNA]</scope>
    <source>
        <strain evidence="2 3">P27479</strain>
    </source>
</reference>
<accession>A0A3E0W320</accession>
<dbReference type="InterPro" id="IPR013225">
    <property type="entry name" value="PaaX_C"/>
</dbReference>
<gene>
    <name evidence="2" type="ORF">B7R22_02520</name>
</gene>
<comment type="caution">
    <text evidence="2">The sequence shown here is derived from an EMBL/GenBank/DDBJ whole genome shotgun (WGS) entry which is preliminary data.</text>
</comment>
<dbReference type="EMBL" id="NBXB01000011">
    <property type="protein sequence ID" value="RFA16381.1"/>
    <property type="molecule type" value="Genomic_DNA"/>
</dbReference>
<protein>
    <recommendedName>
        <fullName evidence="1">Transcriptional repressor PaaX-like C-terminal domain-containing protein</fullName>
    </recommendedName>
</protein>
<evidence type="ECO:0000313" key="2">
    <source>
        <dbReference type="EMBL" id="RFA16381.1"/>
    </source>
</evidence>
<name>A0A3E0W320_9MICO</name>
<dbReference type="AlphaFoldDB" id="A0A3E0W320"/>
<evidence type="ECO:0000259" key="1">
    <source>
        <dbReference type="Pfam" id="PF08223"/>
    </source>
</evidence>
<dbReference type="GO" id="GO:0006351">
    <property type="term" value="P:DNA-templated transcription"/>
    <property type="evidence" value="ECO:0007669"/>
    <property type="project" value="TreeGrafter"/>
</dbReference>
<dbReference type="Proteomes" id="UP000256541">
    <property type="component" value="Unassembled WGS sequence"/>
</dbReference>
<dbReference type="PANTHER" id="PTHR30319">
    <property type="entry name" value="PHENYLACETIC ACID REGULATOR-RELATED TRANSCRIPTIONAL REPRESSOR"/>
    <property type="match status" value="1"/>
</dbReference>
<dbReference type="Gene3D" id="1.20.58.1460">
    <property type="match status" value="1"/>
</dbReference>
<dbReference type="OrthoDB" id="2270427at2"/>
<evidence type="ECO:0000313" key="3">
    <source>
        <dbReference type="Proteomes" id="UP000256541"/>
    </source>
</evidence>
<organism evidence="2 3">
    <name type="scientific">Subtercola boreus</name>
    <dbReference type="NCBI Taxonomy" id="120213"/>
    <lineage>
        <taxon>Bacteria</taxon>
        <taxon>Bacillati</taxon>
        <taxon>Actinomycetota</taxon>
        <taxon>Actinomycetes</taxon>
        <taxon>Micrococcales</taxon>
        <taxon>Microbacteriaceae</taxon>
        <taxon>Subtercola</taxon>
    </lineage>
</organism>
<sequence>MSPHDRLEAALRPLGDRPVLSLGLLHYSSLGADEDRSIASRCWNLDDLQQDYASFLERFAASLDLAGSAALEARVRLTDEYRHFPFRNPDLPHELLATDWIGQRAHDVFREAHQWFADEAEIERLTGQAVVPDPVALELFAR</sequence>
<dbReference type="PANTHER" id="PTHR30319:SF1">
    <property type="entry name" value="TRANSCRIPTIONAL REPRESSOR PAAX"/>
    <property type="match status" value="1"/>
</dbReference>
<feature type="domain" description="Transcriptional repressor PaaX-like C-terminal" evidence="1">
    <location>
        <begin position="43"/>
        <end position="121"/>
    </location>
</feature>
<proteinExistence type="predicted"/>